<gene>
    <name evidence="1" type="ORF">HF838_17375</name>
</gene>
<proteinExistence type="predicted"/>
<accession>A0A848CX07</accession>
<dbReference type="Proteomes" id="UP000561326">
    <property type="component" value="Unassembled WGS sequence"/>
</dbReference>
<name>A0A848CX07_ANEAE</name>
<dbReference type="EMBL" id="JABAGO010000038">
    <property type="protein sequence ID" value="NMF00006.1"/>
    <property type="molecule type" value="Genomic_DNA"/>
</dbReference>
<evidence type="ECO:0000313" key="2">
    <source>
        <dbReference type="Proteomes" id="UP000561326"/>
    </source>
</evidence>
<reference evidence="1 2" key="1">
    <citation type="submission" date="2020-04" db="EMBL/GenBank/DDBJ databases">
        <authorList>
            <person name="Hitch T.C.A."/>
            <person name="Wylensek D."/>
            <person name="Clavel T."/>
        </authorList>
    </citation>
    <scope>NUCLEOTIDE SEQUENCE [LARGE SCALE GENOMIC DNA]</scope>
    <source>
        <strain evidence="1 2">WB01_D5_05</strain>
    </source>
</reference>
<organism evidence="1 2">
    <name type="scientific">Aneurinibacillus aneurinilyticus</name>
    <name type="common">Bacillus aneurinolyticus</name>
    <dbReference type="NCBI Taxonomy" id="1391"/>
    <lineage>
        <taxon>Bacteria</taxon>
        <taxon>Bacillati</taxon>
        <taxon>Bacillota</taxon>
        <taxon>Bacilli</taxon>
        <taxon>Bacillales</taxon>
        <taxon>Paenibacillaceae</taxon>
        <taxon>Aneurinibacillus group</taxon>
        <taxon>Aneurinibacillus</taxon>
    </lineage>
</organism>
<evidence type="ECO:0000313" key="1">
    <source>
        <dbReference type="EMBL" id="NMF00006.1"/>
    </source>
</evidence>
<sequence length="130" mass="14478">MALSITDADAYIALNVINIESWEDSEDDRKQRIINVASRTLSMKFSKYVIPDNAVYEFAAYLAFQLNDMNVQAQGGVRAFSLSGVASFTFKDDIPTEFSDMIPKHVLDMINEANPDLPNVGGRRVGRTVL</sequence>
<dbReference type="AlphaFoldDB" id="A0A848CX07"/>
<protein>
    <submittedName>
        <fullName evidence="1">Uncharacterized protein</fullName>
    </submittedName>
</protein>
<dbReference type="RefSeq" id="WP_168975882.1">
    <property type="nucleotide sequence ID" value="NZ_JABAGO010000038.1"/>
</dbReference>
<comment type="caution">
    <text evidence="1">The sequence shown here is derived from an EMBL/GenBank/DDBJ whole genome shotgun (WGS) entry which is preliminary data.</text>
</comment>